<dbReference type="EMBL" id="CAJNOR010021149">
    <property type="protein sequence ID" value="CAF1691096.1"/>
    <property type="molecule type" value="Genomic_DNA"/>
</dbReference>
<dbReference type="Proteomes" id="UP000663828">
    <property type="component" value="Unassembled WGS sequence"/>
</dbReference>
<organism evidence="1 2">
    <name type="scientific">Adineta ricciae</name>
    <name type="common">Rotifer</name>
    <dbReference type="NCBI Taxonomy" id="249248"/>
    <lineage>
        <taxon>Eukaryota</taxon>
        <taxon>Metazoa</taxon>
        <taxon>Spiralia</taxon>
        <taxon>Gnathifera</taxon>
        <taxon>Rotifera</taxon>
        <taxon>Eurotatoria</taxon>
        <taxon>Bdelloidea</taxon>
        <taxon>Adinetida</taxon>
        <taxon>Adinetidae</taxon>
        <taxon>Adineta</taxon>
    </lineage>
</organism>
<feature type="non-terminal residue" evidence="1">
    <location>
        <position position="1"/>
    </location>
</feature>
<protein>
    <submittedName>
        <fullName evidence="1">Uncharacterized protein</fullName>
    </submittedName>
</protein>
<accession>A0A816HXD9</accession>
<reference evidence="1" key="1">
    <citation type="submission" date="2021-02" db="EMBL/GenBank/DDBJ databases">
        <authorList>
            <person name="Nowell W R."/>
        </authorList>
    </citation>
    <scope>NUCLEOTIDE SEQUENCE</scope>
</reference>
<keyword evidence="2" id="KW-1185">Reference proteome</keyword>
<feature type="non-terminal residue" evidence="1">
    <location>
        <position position="77"/>
    </location>
</feature>
<sequence>KFVTGYLMKTDSLQTDGVTAQKKSPFDPCPQGWRVPDTFYASMHATLPKLSNFYSYWALSSGNNPWYYNGYQASGAG</sequence>
<evidence type="ECO:0000313" key="1">
    <source>
        <dbReference type="EMBL" id="CAF1691096.1"/>
    </source>
</evidence>
<gene>
    <name evidence="1" type="ORF">XAT740_LOCUS64038</name>
</gene>
<name>A0A816HXD9_ADIRI</name>
<proteinExistence type="predicted"/>
<dbReference type="AlphaFoldDB" id="A0A816HXD9"/>
<evidence type="ECO:0000313" key="2">
    <source>
        <dbReference type="Proteomes" id="UP000663828"/>
    </source>
</evidence>
<comment type="caution">
    <text evidence="1">The sequence shown here is derived from an EMBL/GenBank/DDBJ whole genome shotgun (WGS) entry which is preliminary data.</text>
</comment>